<proteinExistence type="inferred from homology"/>
<dbReference type="GO" id="GO:0016020">
    <property type="term" value="C:membrane"/>
    <property type="evidence" value="ECO:0007669"/>
    <property type="project" value="UniProtKB-SubCell"/>
</dbReference>
<dbReference type="PANTHER" id="PTHR33048">
    <property type="entry name" value="PTH11-LIKE INTEGRAL MEMBRANE PROTEIN (AFU_ORTHOLOGUE AFUA_5G11245)"/>
    <property type="match status" value="1"/>
</dbReference>
<feature type="domain" description="Rhodopsin" evidence="7">
    <location>
        <begin position="204"/>
        <end position="283"/>
    </location>
</feature>
<keyword evidence="3 6" id="KW-1133">Transmembrane helix</keyword>
<dbReference type="OrthoDB" id="5022096at2759"/>
<protein>
    <recommendedName>
        <fullName evidence="7">Rhodopsin domain-containing protein</fullName>
    </recommendedName>
</protein>
<dbReference type="AlphaFoldDB" id="A0A3M7IC55"/>
<evidence type="ECO:0000256" key="1">
    <source>
        <dbReference type="ARBA" id="ARBA00004141"/>
    </source>
</evidence>
<dbReference type="Proteomes" id="UP000281677">
    <property type="component" value="Unassembled WGS sequence"/>
</dbReference>
<keyword evidence="2 6" id="KW-0812">Transmembrane</keyword>
<comment type="subcellular location">
    <subcellularLocation>
        <location evidence="1">Membrane</location>
        <topology evidence="1">Multi-pass membrane protein</topology>
    </subcellularLocation>
</comment>
<feature type="transmembrane region" description="Helical" evidence="6">
    <location>
        <begin position="242"/>
        <end position="263"/>
    </location>
</feature>
<sequence length="283" mass="31306">MEKPPDVNKGPVILIACCICVAFAVVMVALRAFVRLRMLKMGGWDDICIAAAMTVMLVELAVIIPSVSLGAGRHVEYLDPKANIQGLHLNLVTQPLCLIALWLTKLSVGLFLIRLTPSKRHVRIIWGVMILTVLSWLGNFRKYVGHNQAGNADHGFAVTVLLQCQPLRKIWDMSQPGRCIPPDQLKMAAFFNSSSHSLLPPTTKQIVLIQPSGISALTDLIFALLPIPLVRRLQMNRRTKVAIIEILSLGIFVTACAIIKMNYLGSYGEHGDFLFDSSEITIW</sequence>
<dbReference type="PANTHER" id="PTHR33048:SF167">
    <property type="entry name" value="INTEGRAL MEMBRANE PROTEIN"/>
    <property type="match status" value="1"/>
</dbReference>
<evidence type="ECO:0000256" key="2">
    <source>
        <dbReference type="ARBA" id="ARBA00022692"/>
    </source>
</evidence>
<evidence type="ECO:0000313" key="8">
    <source>
        <dbReference type="EMBL" id="RMZ23121.1"/>
    </source>
</evidence>
<feature type="transmembrane region" description="Helical" evidence="6">
    <location>
        <begin position="208"/>
        <end position="230"/>
    </location>
</feature>
<feature type="transmembrane region" description="Helical" evidence="6">
    <location>
        <begin position="12"/>
        <end position="34"/>
    </location>
</feature>
<comment type="caution">
    <text evidence="8">The sequence shown here is derived from an EMBL/GenBank/DDBJ whole genome shotgun (WGS) entry which is preliminary data.</text>
</comment>
<gene>
    <name evidence="8" type="ORF">D0859_12836</name>
</gene>
<keyword evidence="4 6" id="KW-0472">Membrane</keyword>
<evidence type="ECO:0000313" key="9">
    <source>
        <dbReference type="Proteomes" id="UP000281677"/>
    </source>
</evidence>
<name>A0A3M7IC55_HORWE</name>
<feature type="transmembrane region" description="Helical" evidence="6">
    <location>
        <begin position="46"/>
        <end position="71"/>
    </location>
</feature>
<evidence type="ECO:0000256" key="6">
    <source>
        <dbReference type="SAM" id="Phobius"/>
    </source>
</evidence>
<evidence type="ECO:0000256" key="3">
    <source>
        <dbReference type="ARBA" id="ARBA00022989"/>
    </source>
</evidence>
<reference evidence="8 9" key="1">
    <citation type="journal article" date="2018" name="BMC Genomics">
        <title>Genomic evidence for intraspecific hybridization in a clonal and extremely halotolerant yeast.</title>
        <authorList>
            <person name="Gostincar C."/>
            <person name="Stajich J.E."/>
            <person name="Zupancic J."/>
            <person name="Zalar P."/>
            <person name="Gunde-Cimerman N."/>
        </authorList>
    </citation>
    <scope>NUCLEOTIDE SEQUENCE [LARGE SCALE GENOMIC DNA]</scope>
    <source>
        <strain evidence="8 9">EXF-120</strain>
    </source>
</reference>
<feature type="domain" description="Rhodopsin" evidence="7">
    <location>
        <begin position="30"/>
        <end position="136"/>
    </location>
</feature>
<dbReference type="InterPro" id="IPR052337">
    <property type="entry name" value="SAT4-like"/>
</dbReference>
<dbReference type="InterPro" id="IPR049326">
    <property type="entry name" value="Rhodopsin_dom_fungi"/>
</dbReference>
<evidence type="ECO:0000256" key="5">
    <source>
        <dbReference type="ARBA" id="ARBA00038359"/>
    </source>
</evidence>
<comment type="similarity">
    <text evidence="5">Belongs to the SAT4 family.</text>
</comment>
<dbReference type="Pfam" id="PF20684">
    <property type="entry name" value="Fung_rhodopsin"/>
    <property type="match status" value="2"/>
</dbReference>
<dbReference type="EMBL" id="QWIT01000509">
    <property type="protein sequence ID" value="RMZ23121.1"/>
    <property type="molecule type" value="Genomic_DNA"/>
</dbReference>
<feature type="transmembrane region" description="Helical" evidence="6">
    <location>
        <begin position="124"/>
        <end position="140"/>
    </location>
</feature>
<evidence type="ECO:0000256" key="4">
    <source>
        <dbReference type="ARBA" id="ARBA00023136"/>
    </source>
</evidence>
<accession>A0A3M7IC55</accession>
<dbReference type="VEuPathDB" id="FungiDB:BTJ68_06235"/>
<feature type="transmembrane region" description="Helical" evidence="6">
    <location>
        <begin position="91"/>
        <end position="112"/>
    </location>
</feature>
<organism evidence="8 9">
    <name type="scientific">Hortaea werneckii</name>
    <name type="common">Black yeast</name>
    <name type="synonym">Cladosporium werneckii</name>
    <dbReference type="NCBI Taxonomy" id="91943"/>
    <lineage>
        <taxon>Eukaryota</taxon>
        <taxon>Fungi</taxon>
        <taxon>Dikarya</taxon>
        <taxon>Ascomycota</taxon>
        <taxon>Pezizomycotina</taxon>
        <taxon>Dothideomycetes</taxon>
        <taxon>Dothideomycetidae</taxon>
        <taxon>Mycosphaerellales</taxon>
        <taxon>Teratosphaeriaceae</taxon>
        <taxon>Hortaea</taxon>
    </lineage>
</organism>
<evidence type="ECO:0000259" key="7">
    <source>
        <dbReference type="Pfam" id="PF20684"/>
    </source>
</evidence>